<evidence type="ECO:0000313" key="1">
    <source>
        <dbReference type="EMBL" id="KAJ9660329.1"/>
    </source>
</evidence>
<dbReference type="Proteomes" id="UP001172386">
    <property type="component" value="Unassembled WGS sequence"/>
</dbReference>
<evidence type="ECO:0000313" key="2">
    <source>
        <dbReference type="Proteomes" id="UP001172386"/>
    </source>
</evidence>
<organism evidence="1 2">
    <name type="scientific">Neophaeococcomyces mojaviensis</name>
    <dbReference type="NCBI Taxonomy" id="3383035"/>
    <lineage>
        <taxon>Eukaryota</taxon>
        <taxon>Fungi</taxon>
        <taxon>Dikarya</taxon>
        <taxon>Ascomycota</taxon>
        <taxon>Pezizomycotina</taxon>
        <taxon>Eurotiomycetes</taxon>
        <taxon>Chaetothyriomycetidae</taxon>
        <taxon>Chaetothyriales</taxon>
        <taxon>Chaetothyriales incertae sedis</taxon>
        <taxon>Neophaeococcomyces</taxon>
    </lineage>
</organism>
<reference evidence="1" key="1">
    <citation type="submission" date="2022-10" db="EMBL/GenBank/DDBJ databases">
        <title>Culturing micro-colonial fungi from biological soil crusts in the Mojave desert and describing Neophaeococcomyces mojavensis, and introducing the new genera and species Taxawa tesnikishii.</title>
        <authorList>
            <person name="Kurbessoian T."/>
            <person name="Stajich J.E."/>
        </authorList>
    </citation>
    <scope>NUCLEOTIDE SEQUENCE</scope>
    <source>
        <strain evidence="1">JES_112</strain>
    </source>
</reference>
<protein>
    <submittedName>
        <fullName evidence="1">Uncharacterized protein</fullName>
    </submittedName>
</protein>
<comment type="caution">
    <text evidence="1">The sequence shown here is derived from an EMBL/GenBank/DDBJ whole genome shotgun (WGS) entry which is preliminary data.</text>
</comment>
<name>A0ACC3ADN1_9EURO</name>
<sequence>MSNQTPSRVPRHAGGAFNPRKATAPIAAVCMAVILYAYSVTSIRAAKRNAQLHREADGGQVDMRKESLRRHGVLDKVDGTRGYELFRDARAQHQKESDNMGANKANPAGQLPQEEHVASRTEVESGLQDYKGLGNAVKRFKQDRPE</sequence>
<dbReference type="EMBL" id="JAPDRQ010000032">
    <property type="protein sequence ID" value="KAJ9660329.1"/>
    <property type="molecule type" value="Genomic_DNA"/>
</dbReference>
<gene>
    <name evidence="1" type="ORF">H2198_002637</name>
</gene>
<accession>A0ACC3ADN1</accession>
<proteinExistence type="predicted"/>
<keyword evidence="2" id="KW-1185">Reference proteome</keyword>